<evidence type="ECO:0008006" key="4">
    <source>
        <dbReference type="Google" id="ProtNLM"/>
    </source>
</evidence>
<keyword evidence="1" id="KW-0472">Membrane</keyword>
<feature type="transmembrane region" description="Helical" evidence="1">
    <location>
        <begin position="149"/>
        <end position="167"/>
    </location>
</feature>
<feature type="transmembrane region" description="Helical" evidence="1">
    <location>
        <begin position="320"/>
        <end position="344"/>
    </location>
</feature>
<dbReference type="AlphaFoldDB" id="A0A9D7XF29"/>
<name>A0A9D7XF29_9BACT</name>
<accession>A0A9D7XF29</accession>
<gene>
    <name evidence="2" type="ORF">IPO85_20080</name>
</gene>
<reference evidence="2 3" key="1">
    <citation type="submission" date="2020-10" db="EMBL/GenBank/DDBJ databases">
        <title>Connecting structure to function with the recovery of over 1000 high-quality activated sludge metagenome-assembled genomes encoding full-length rRNA genes using long-read sequencing.</title>
        <authorList>
            <person name="Singleton C.M."/>
            <person name="Petriglieri F."/>
            <person name="Kristensen J.M."/>
            <person name="Kirkegaard R.H."/>
            <person name="Michaelsen T.Y."/>
            <person name="Andersen M.H."/>
            <person name="Karst S.M."/>
            <person name="Dueholm M.S."/>
            <person name="Nielsen P.H."/>
            <person name="Albertsen M."/>
        </authorList>
    </citation>
    <scope>NUCLEOTIDE SEQUENCE [LARGE SCALE GENOMIC DNA]</scope>
    <source>
        <strain evidence="2">Ribe_18-Q3-R11-54_BAT3C.373</strain>
    </source>
</reference>
<sequence>MNQELWNKILAFDFDNPPSEYGFSTRLANENFWTREFADQAIIEYKKFMYLAATSEFMVSPSKIIDNVWHQHLIFTQSYQDFCNILGKQIQHIPSTHTREEFEKFKKAKERTIKFYERDFGKQPKNIWTYNDMFESLNLEKAKFKLRTFLIFGVLAFICLTVPAYFLLKPIYVQINNPYFIYGFSALTLVTFLVLEFYNRSKLKNIVSGFDETSFIYNLQPFELVYLKTQKLSNVINGTVNELVDNGTIKINENDSIEVAKGNANINNSQLQVTSALAELGTTYYPKLLRKLSTKPVFWNIPNSMDAFGKYFNKSKMFGFLFYANFAILNFLILLCFTRIVTGILRDKPVIQIVIVTLVLAIITFVFLQRLTKQISTTTIPNLYKYDILPTRQIDDNWQWTYFLLGTAVLTTSFVPLVNYIDKNNNNSGNCGASCGSSCGSSCSSCGGCGGD</sequence>
<dbReference type="EMBL" id="JADKFW010000021">
    <property type="protein sequence ID" value="MBK9719769.1"/>
    <property type="molecule type" value="Genomic_DNA"/>
</dbReference>
<organism evidence="2 3">
    <name type="scientific">Candidatus Defluviibacterium haderslevense</name>
    <dbReference type="NCBI Taxonomy" id="2981993"/>
    <lineage>
        <taxon>Bacteria</taxon>
        <taxon>Pseudomonadati</taxon>
        <taxon>Bacteroidota</taxon>
        <taxon>Saprospiria</taxon>
        <taxon>Saprospirales</taxon>
        <taxon>Saprospiraceae</taxon>
        <taxon>Candidatus Defluviibacterium</taxon>
    </lineage>
</organism>
<keyword evidence="1" id="KW-1133">Transmembrane helix</keyword>
<proteinExistence type="predicted"/>
<keyword evidence="1" id="KW-0812">Transmembrane</keyword>
<feature type="transmembrane region" description="Helical" evidence="1">
    <location>
        <begin position="179"/>
        <end position="198"/>
    </location>
</feature>
<evidence type="ECO:0000256" key="1">
    <source>
        <dbReference type="SAM" id="Phobius"/>
    </source>
</evidence>
<comment type="caution">
    <text evidence="2">The sequence shown here is derived from an EMBL/GenBank/DDBJ whole genome shotgun (WGS) entry which is preliminary data.</text>
</comment>
<protein>
    <recommendedName>
        <fullName evidence="4">DUF1399 domain-containing protein</fullName>
    </recommendedName>
</protein>
<evidence type="ECO:0000313" key="2">
    <source>
        <dbReference type="EMBL" id="MBK9719769.1"/>
    </source>
</evidence>
<feature type="transmembrane region" description="Helical" evidence="1">
    <location>
        <begin position="350"/>
        <end position="368"/>
    </location>
</feature>
<feature type="transmembrane region" description="Helical" evidence="1">
    <location>
        <begin position="400"/>
        <end position="421"/>
    </location>
</feature>
<evidence type="ECO:0000313" key="3">
    <source>
        <dbReference type="Proteomes" id="UP000808349"/>
    </source>
</evidence>
<dbReference type="Proteomes" id="UP000808349">
    <property type="component" value="Unassembled WGS sequence"/>
</dbReference>